<dbReference type="AlphaFoldDB" id="D8K560"/>
<dbReference type="EMBL" id="CP002086">
    <property type="protein sequence ID" value="ADJ28037.1"/>
    <property type="molecule type" value="Genomic_DNA"/>
</dbReference>
<accession>D8K560</accession>
<dbReference type="HOGENOM" id="CLU_2936946_0_0_6"/>
<name>D8K560_NITWC</name>
<dbReference type="Proteomes" id="UP000000393">
    <property type="component" value="Chromosome"/>
</dbReference>
<dbReference type="KEGG" id="nwa:Nwat_1103"/>
<sequence length="60" mass="6593">MESASIDGLGVRTISPLEIGTLRDISYTNFVIAATVSEPSPIYLMIRALGLRLRARNRTD</sequence>
<reference evidence="1 2" key="1">
    <citation type="submission" date="2010-06" db="EMBL/GenBank/DDBJ databases">
        <title>Complete sequence of chromosome of Nitrosococcus watsoni C-113.</title>
        <authorList>
            <consortium name="US DOE Joint Genome Institute"/>
            <person name="Lucas S."/>
            <person name="Copeland A."/>
            <person name="Lapidus A."/>
            <person name="Cheng J.-F."/>
            <person name="Bruce D."/>
            <person name="Goodwin L."/>
            <person name="Pitluck S."/>
            <person name="Malfatti S.A."/>
            <person name="Chain P.S.G."/>
            <person name="Land M."/>
            <person name="Hauser L."/>
            <person name="Kyrpides N."/>
            <person name="Ivanova N."/>
            <person name="Cambell M.A."/>
            <person name="Heidelberg J.F."/>
            <person name="Klotz M.G."/>
            <person name="Woyke T."/>
        </authorList>
    </citation>
    <scope>NUCLEOTIDE SEQUENCE [LARGE SCALE GENOMIC DNA]</scope>
    <source>
        <strain evidence="1 2">C-113</strain>
    </source>
</reference>
<gene>
    <name evidence="1" type="ordered locus">Nwat_1103</name>
</gene>
<proteinExistence type="predicted"/>
<protein>
    <submittedName>
        <fullName evidence="1">Uncharacterized protein</fullName>
    </submittedName>
</protein>
<organism evidence="1 2">
    <name type="scientific">Nitrosococcus watsoni (strain C-113)</name>
    <dbReference type="NCBI Taxonomy" id="105559"/>
    <lineage>
        <taxon>Bacteria</taxon>
        <taxon>Pseudomonadati</taxon>
        <taxon>Pseudomonadota</taxon>
        <taxon>Gammaproteobacteria</taxon>
        <taxon>Chromatiales</taxon>
        <taxon>Chromatiaceae</taxon>
        <taxon>Nitrosococcus</taxon>
    </lineage>
</organism>
<keyword evidence="2" id="KW-1185">Reference proteome</keyword>
<evidence type="ECO:0000313" key="1">
    <source>
        <dbReference type="EMBL" id="ADJ28037.1"/>
    </source>
</evidence>
<evidence type="ECO:0000313" key="2">
    <source>
        <dbReference type="Proteomes" id="UP000000393"/>
    </source>
</evidence>